<dbReference type="InterPro" id="IPR029510">
    <property type="entry name" value="Ald_DH_CS_GLU"/>
</dbReference>
<organism evidence="6 7">
    <name type="scientific">Metapseudomonas furukawaii</name>
    <name type="common">Pseudomonas furukawaii</name>
    <dbReference type="NCBI Taxonomy" id="1149133"/>
    <lineage>
        <taxon>Bacteria</taxon>
        <taxon>Pseudomonadati</taxon>
        <taxon>Pseudomonadota</taxon>
        <taxon>Gammaproteobacteria</taxon>
        <taxon>Pseudomonadales</taxon>
        <taxon>Pseudomonadaceae</taxon>
        <taxon>Metapseudomonas</taxon>
    </lineage>
</organism>
<reference evidence="7" key="1">
    <citation type="submission" date="2015-05" db="EMBL/GenBank/DDBJ databases">
        <title>Draft genome sequencing of a biphenyl-degrading bacterium, Pseudomonas balearica KF707 (=NBRC110670).</title>
        <authorList>
            <person name="Kimura N."/>
            <person name="Hirose J."/>
            <person name="Watanabe T."/>
            <person name="Suenaga H."/>
            <person name="Fujihara H."/>
            <person name="Noguchi M."/>
            <person name="Hashimoto M."/>
            <person name="Shimodaira J."/>
            <person name="Tsuchikane K."/>
            <person name="Hosoyama A."/>
            <person name="Yamazoe A."/>
            <person name="Fujita N."/>
            <person name="Furukawa K."/>
        </authorList>
    </citation>
    <scope>NUCLEOTIDE SEQUENCE [LARGE SCALE GENOMIC DNA]</scope>
    <source>
        <strain evidence="7">DSM 10086 / NBRC 110670 / KF707</strain>
    </source>
</reference>
<sequence>MTAEQDNGKRRTHKMSDAAILPTLQTDLLIDGRLVVGEGLAETIINPASGETLVTIAEASIDQVEAAVAAAHRAFAGWSRTTPAQRSTALLAIADAVERHAALLSRLEALNCGKPLHLALQDDIPATADVFRFFAGAVRCQQGQLAGEYVPGHTSLVRRDPVGVVASIAPWNYPLMMAAWKIAPALAAGNTLIFKPSEHTPLSILALAPALAEILPPGVINILCGAGDSVGSQLVGHPKVRMVSLTGDIVTGQKILQSAARTLKRTHLELGGKAPVIVCNDADLDAVIQGVRTHGYYNAGQDCTAACRIYAQAGIHDRLVSELGEAVASLRFARKRDQDNEIGPLISARQRDRVASFVERALGQPHIERVTGAAVHSGAGFYYQPTLLAGCKQQDEIVQREVFGPVVTVTRFGDLAQAVDWANDSEYGLASSVWTRDLDKAMQVAARLQYGCTWINTHFMLASEMPHGGLKRSGYGKDLSSDSLQDYSVVRHIMARHGQDF</sequence>
<dbReference type="RefSeq" id="WP_003449269.1">
    <property type="nucleotide sequence ID" value="NZ_AJMR01000064.1"/>
</dbReference>
<dbReference type="EMBL" id="AP014862">
    <property type="protein sequence ID" value="BAU76276.1"/>
    <property type="molecule type" value="Genomic_DNA"/>
</dbReference>
<comment type="similarity">
    <text evidence="4">Belongs to the aldehyde dehydrogenase family.</text>
</comment>
<dbReference type="PROSITE" id="PS00687">
    <property type="entry name" value="ALDEHYDE_DEHYDR_GLU"/>
    <property type="match status" value="1"/>
</dbReference>
<dbReference type="FunFam" id="3.40.605.10:FF:000001">
    <property type="entry name" value="Aldehyde dehydrogenase 1"/>
    <property type="match status" value="1"/>
</dbReference>
<dbReference type="FunFam" id="3.40.309.10:FF:000010">
    <property type="entry name" value="Gamma-aminobutyraldehyde dehydrogenase"/>
    <property type="match status" value="1"/>
</dbReference>
<dbReference type="InterPro" id="IPR015657">
    <property type="entry name" value="Aminobutyraldehyde_DH"/>
</dbReference>
<protein>
    <submittedName>
        <fullName evidence="6">4-aminobutyraldehyde dehydrogenase</fullName>
        <ecNumber evidence="6">1.2.1.19</ecNumber>
    </submittedName>
</protein>
<dbReference type="Proteomes" id="UP000218554">
    <property type="component" value="Chromosome"/>
</dbReference>
<evidence type="ECO:0000256" key="1">
    <source>
        <dbReference type="ARBA" id="ARBA00023002"/>
    </source>
</evidence>
<accession>A0AAD1C2M4</accession>
<dbReference type="Pfam" id="PF00171">
    <property type="entry name" value="Aldedh"/>
    <property type="match status" value="1"/>
</dbReference>
<dbReference type="PANTHER" id="PTHR11699">
    <property type="entry name" value="ALDEHYDE DEHYDROGENASE-RELATED"/>
    <property type="match status" value="1"/>
</dbReference>
<dbReference type="SUPFAM" id="SSF53720">
    <property type="entry name" value="ALDH-like"/>
    <property type="match status" value="1"/>
</dbReference>
<dbReference type="Gene3D" id="3.40.309.10">
    <property type="entry name" value="Aldehyde Dehydrogenase, Chain A, domain 2"/>
    <property type="match status" value="1"/>
</dbReference>
<dbReference type="InterPro" id="IPR016163">
    <property type="entry name" value="Ald_DH_C"/>
</dbReference>
<dbReference type="AlphaFoldDB" id="A0AAD1C2M4"/>
<dbReference type="InterPro" id="IPR015590">
    <property type="entry name" value="Aldehyde_DH_dom"/>
</dbReference>
<feature type="active site" evidence="3">
    <location>
        <position position="269"/>
    </location>
</feature>
<evidence type="ECO:0000313" key="7">
    <source>
        <dbReference type="Proteomes" id="UP000218554"/>
    </source>
</evidence>
<dbReference type="InterPro" id="IPR016161">
    <property type="entry name" value="Ald_DH/histidinol_DH"/>
</dbReference>
<evidence type="ECO:0000256" key="4">
    <source>
        <dbReference type="RuleBase" id="RU003345"/>
    </source>
</evidence>
<evidence type="ECO:0000313" key="6">
    <source>
        <dbReference type="EMBL" id="BAU76276.1"/>
    </source>
</evidence>
<reference evidence="6 7" key="2">
    <citation type="journal article" date="2017" name="Int. J. Syst. Evol. Microbiol.">
        <title>Pseudomonas furukawaii sp. nov., a polychlorinated biphenyl-degrading bacterium isolated from biphenyl-contaminated soil in Japan.</title>
        <authorList>
            <person name="Kimura N."/>
            <person name="Watanabe T."/>
            <person name="Suenaga H."/>
            <person name="Fujihara H."/>
            <person name="Futagami T."/>
            <person name="Goto M."/>
            <person name="Hanada S."/>
            <person name="Hirose J."/>
        </authorList>
    </citation>
    <scope>NUCLEOTIDE SEQUENCE [LARGE SCALE GENOMIC DNA]</scope>
    <source>
        <strain evidence="7">DSM 10086 / NBRC 110670 / KF707</strain>
    </source>
</reference>
<keyword evidence="1 4" id="KW-0560">Oxidoreductase</keyword>
<evidence type="ECO:0000256" key="3">
    <source>
        <dbReference type="PROSITE-ProRule" id="PRU10007"/>
    </source>
</evidence>
<evidence type="ECO:0000256" key="2">
    <source>
        <dbReference type="ARBA" id="ARBA00023027"/>
    </source>
</evidence>
<gene>
    <name evidence="6" type="ORF">KF707C_45880</name>
</gene>
<dbReference type="CDD" id="cd07092">
    <property type="entry name" value="ALDH_ABALDH-YdcW"/>
    <property type="match status" value="1"/>
</dbReference>
<dbReference type="Gene3D" id="3.40.605.10">
    <property type="entry name" value="Aldehyde Dehydrogenase, Chain A, domain 1"/>
    <property type="match status" value="1"/>
</dbReference>
<dbReference type="NCBIfam" id="NF010000">
    <property type="entry name" value="PRK13473.1"/>
    <property type="match status" value="1"/>
</dbReference>
<dbReference type="EC" id="1.2.1.19" evidence="6"/>
<keyword evidence="7" id="KW-1185">Reference proteome</keyword>
<feature type="domain" description="Aldehyde dehydrogenase" evidence="5">
    <location>
        <begin position="44"/>
        <end position="493"/>
    </location>
</feature>
<keyword evidence="2" id="KW-0520">NAD</keyword>
<name>A0AAD1C2M4_METFU</name>
<evidence type="ECO:0000259" key="5">
    <source>
        <dbReference type="Pfam" id="PF00171"/>
    </source>
</evidence>
<dbReference type="InterPro" id="IPR016162">
    <property type="entry name" value="Ald_DH_N"/>
</dbReference>
<proteinExistence type="inferred from homology"/>
<dbReference type="KEGG" id="pfuw:KF707C_45880"/>
<dbReference type="GO" id="GO:0019145">
    <property type="term" value="F:aminobutyraldehyde dehydrogenase (NAD+) activity"/>
    <property type="evidence" value="ECO:0007669"/>
    <property type="project" value="UniProtKB-EC"/>
</dbReference>